<proteinExistence type="predicted"/>
<organism evidence="4 5">
    <name type="scientific">Morella rubra</name>
    <name type="common">Chinese bayberry</name>
    <dbReference type="NCBI Taxonomy" id="262757"/>
    <lineage>
        <taxon>Eukaryota</taxon>
        <taxon>Viridiplantae</taxon>
        <taxon>Streptophyta</taxon>
        <taxon>Embryophyta</taxon>
        <taxon>Tracheophyta</taxon>
        <taxon>Spermatophyta</taxon>
        <taxon>Magnoliopsida</taxon>
        <taxon>eudicotyledons</taxon>
        <taxon>Gunneridae</taxon>
        <taxon>Pentapetalae</taxon>
        <taxon>rosids</taxon>
        <taxon>fabids</taxon>
        <taxon>Fagales</taxon>
        <taxon>Myricaceae</taxon>
        <taxon>Morella</taxon>
    </lineage>
</organism>
<dbReference type="InterPro" id="IPR042197">
    <property type="entry name" value="Apaf_helical"/>
</dbReference>
<dbReference type="GO" id="GO:0098542">
    <property type="term" value="P:defense response to other organism"/>
    <property type="evidence" value="ECO:0007669"/>
    <property type="project" value="TreeGrafter"/>
</dbReference>
<dbReference type="SUPFAM" id="SSF52540">
    <property type="entry name" value="P-loop containing nucleoside triphosphate hydrolases"/>
    <property type="match status" value="1"/>
</dbReference>
<dbReference type="InterPro" id="IPR058922">
    <property type="entry name" value="WHD_DRP"/>
</dbReference>
<dbReference type="OrthoDB" id="37484at2759"/>
<name>A0A6A1WHV3_9ROSI</name>
<feature type="domain" description="R13L1/DRL21-like LRR repeat region" evidence="3">
    <location>
        <begin position="257"/>
        <end position="305"/>
    </location>
</feature>
<dbReference type="PANTHER" id="PTHR23155:SF1071">
    <property type="entry name" value="DISEASE RESISTANCE RPP13-LIKE PROTEIN 1"/>
    <property type="match status" value="1"/>
</dbReference>
<protein>
    <submittedName>
        <fullName evidence="4">Putative disease resistance RPP13-like protein 1</fullName>
    </submittedName>
</protein>
<dbReference type="InterPro" id="IPR044974">
    <property type="entry name" value="Disease_R_plants"/>
</dbReference>
<dbReference type="Pfam" id="PF23559">
    <property type="entry name" value="WHD_DRP"/>
    <property type="match status" value="1"/>
</dbReference>
<reference evidence="4 5" key="1">
    <citation type="journal article" date="2019" name="Plant Biotechnol. J.">
        <title>The red bayberry genome and genetic basis of sex determination.</title>
        <authorList>
            <person name="Jia H.M."/>
            <person name="Jia H.J."/>
            <person name="Cai Q.L."/>
            <person name="Wang Y."/>
            <person name="Zhao H.B."/>
            <person name="Yang W.F."/>
            <person name="Wang G.Y."/>
            <person name="Li Y.H."/>
            <person name="Zhan D.L."/>
            <person name="Shen Y.T."/>
            <person name="Niu Q.F."/>
            <person name="Chang L."/>
            <person name="Qiu J."/>
            <person name="Zhao L."/>
            <person name="Xie H.B."/>
            <person name="Fu W.Y."/>
            <person name="Jin J."/>
            <person name="Li X.W."/>
            <person name="Jiao Y."/>
            <person name="Zhou C.C."/>
            <person name="Tu T."/>
            <person name="Chai C.Y."/>
            <person name="Gao J.L."/>
            <person name="Fan L.J."/>
            <person name="van de Weg E."/>
            <person name="Wang J.Y."/>
            <person name="Gao Z.S."/>
        </authorList>
    </citation>
    <scope>NUCLEOTIDE SEQUENCE [LARGE SCALE GENOMIC DNA]</scope>
    <source>
        <tissue evidence="4">Leaves</tissue>
    </source>
</reference>
<gene>
    <name evidence="4" type="ORF">CJ030_MR1G017673</name>
</gene>
<evidence type="ECO:0000256" key="1">
    <source>
        <dbReference type="ARBA" id="ARBA00022737"/>
    </source>
</evidence>
<dbReference type="Gene3D" id="1.10.8.430">
    <property type="entry name" value="Helical domain of apoptotic protease-activating factors"/>
    <property type="match status" value="1"/>
</dbReference>
<keyword evidence="5" id="KW-1185">Reference proteome</keyword>
<dbReference type="InterPro" id="IPR056789">
    <property type="entry name" value="LRR_R13L1-DRL21"/>
</dbReference>
<dbReference type="PANTHER" id="PTHR23155">
    <property type="entry name" value="DISEASE RESISTANCE PROTEIN RP"/>
    <property type="match status" value="1"/>
</dbReference>
<comment type="caution">
    <text evidence="4">The sequence shown here is derived from an EMBL/GenBank/DDBJ whole genome shotgun (WGS) entry which is preliminary data.</text>
</comment>
<evidence type="ECO:0000259" key="3">
    <source>
        <dbReference type="Pfam" id="PF25019"/>
    </source>
</evidence>
<evidence type="ECO:0000313" key="4">
    <source>
        <dbReference type="EMBL" id="KAB1224744.1"/>
    </source>
</evidence>
<dbReference type="GO" id="GO:0043531">
    <property type="term" value="F:ADP binding"/>
    <property type="evidence" value="ECO:0007669"/>
    <property type="project" value="InterPro"/>
</dbReference>
<evidence type="ECO:0000313" key="5">
    <source>
        <dbReference type="Proteomes" id="UP000516437"/>
    </source>
</evidence>
<dbReference type="InterPro" id="IPR027417">
    <property type="entry name" value="P-loop_NTPase"/>
</dbReference>
<sequence length="329" mass="38060">MNSQIDHQKEKNLRFWCLRSYRKKIVGNSVLHLRLQELGRQIVEKCKGLPLAIKTIGALLRSKLAIEEWDRILRSELWVLPVDETNNLPALRLSYKYLPPPLKHCFAAQYSQRIVLQQSNNKTMVEVGEEYFCALVSRSLFQKSGERGSDFGMHDLVNDLAKFVCGHFSFRLEVDRSHENFNKTRHVLHMKRSCTSPKFEALYKAKQFRTFLPLELSPYHHTYVYLPGKVMPVQMGRLKYLENLTKCIVSKQNGSRIEELGKLANLRGSLEISELQNVASPRDASNASMKDKRHLKKLVLGWNAAVLLFQRVKKVCSIVFNPTPTWNFS</sequence>
<keyword evidence="1" id="KW-0677">Repeat</keyword>
<dbReference type="AlphaFoldDB" id="A0A6A1WHV3"/>
<feature type="domain" description="Disease resistance protein winged helix" evidence="2">
    <location>
        <begin position="114"/>
        <end position="161"/>
    </location>
</feature>
<evidence type="ECO:0000259" key="2">
    <source>
        <dbReference type="Pfam" id="PF23559"/>
    </source>
</evidence>
<dbReference type="Pfam" id="PF25019">
    <property type="entry name" value="LRR_R13L1-DRL21"/>
    <property type="match status" value="1"/>
</dbReference>
<dbReference type="Proteomes" id="UP000516437">
    <property type="component" value="Chromosome 1"/>
</dbReference>
<accession>A0A6A1WHV3</accession>
<dbReference type="EMBL" id="RXIC02000019">
    <property type="protein sequence ID" value="KAB1224744.1"/>
    <property type="molecule type" value="Genomic_DNA"/>
</dbReference>